<evidence type="ECO:0000313" key="1">
    <source>
        <dbReference type="EMBL" id="NIZ60401.1"/>
    </source>
</evidence>
<sequence>MTQDTALTRFQQDLSAATTAEQAYGSLDVLTQELIGVKLFTVTAIDMEAELARRAYTSDPQSYPVSGTKPIVRNSWFAIVHDQQECFVANKLEEFSALYPDYELIDSLGCQAAMNLPIVIGGTLVATVNLLDAEGQYTEERVQIAKEHLLLASVAAFCVAQRFTG</sequence>
<dbReference type="Proteomes" id="UP001429564">
    <property type="component" value="Unassembled WGS sequence"/>
</dbReference>
<reference evidence="1 2" key="1">
    <citation type="submission" date="2018-05" db="EMBL/GenBank/DDBJ databases">
        <authorList>
            <person name="Zhang Y.-J."/>
        </authorList>
    </citation>
    <scope>NUCLEOTIDE SEQUENCE [LARGE SCALE GENOMIC DNA]</scope>
    <source>
        <strain evidence="1 2">CY04</strain>
    </source>
</reference>
<dbReference type="SUPFAM" id="SSF55781">
    <property type="entry name" value="GAF domain-like"/>
    <property type="match status" value="1"/>
</dbReference>
<gene>
    <name evidence="1" type="ORF">DL239_05365</name>
</gene>
<dbReference type="RefSeq" id="WP_167682966.1">
    <property type="nucleotide sequence ID" value="NZ_QHLQ01000003.1"/>
</dbReference>
<dbReference type="InterPro" id="IPR029016">
    <property type="entry name" value="GAF-like_dom_sf"/>
</dbReference>
<dbReference type="Gene3D" id="3.30.450.40">
    <property type="match status" value="1"/>
</dbReference>
<dbReference type="EMBL" id="QHLQ01000003">
    <property type="protein sequence ID" value="NIZ60401.1"/>
    <property type="molecule type" value="Genomic_DNA"/>
</dbReference>
<comment type="caution">
    <text evidence="1">The sequence shown here is derived from an EMBL/GenBank/DDBJ whole genome shotgun (WGS) entry which is preliminary data.</text>
</comment>
<protein>
    <submittedName>
        <fullName evidence="1">GAF domain-containing protein</fullName>
    </submittedName>
</protein>
<accession>A0ABX0W438</accession>
<keyword evidence="2" id="KW-1185">Reference proteome</keyword>
<proteinExistence type="predicted"/>
<evidence type="ECO:0000313" key="2">
    <source>
        <dbReference type="Proteomes" id="UP001429564"/>
    </source>
</evidence>
<organism evidence="1 2">
    <name type="scientific">Parasedimentitalea denitrificans</name>
    <dbReference type="NCBI Taxonomy" id="2211118"/>
    <lineage>
        <taxon>Bacteria</taxon>
        <taxon>Pseudomonadati</taxon>
        <taxon>Pseudomonadota</taxon>
        <taxon>Alphaproteobacteria</taxon>
        <taxon>Rhodobacterales</taxon>
        <taxon>Paracoccaceae</taxon>
        <taxon>Parasedimentitalea</taxon>
    </lineage>
</organism>
<name>A0ABX0W438_9RHOB</name>